<name>A0A5C5FNJ6_9BASI</name>
<accession>A0A5C5FNJ6</accession>
<evidence type="ECO:0000313" key="2">
    <source>
        <dbReference type="EMBL" id="TNY17879.1"/>
    </source>
</evidence>
<evidence type="ECO:0000313" key="3">
    <source>
        <dbReference type="Proteomes" id="UP000311382"/>
    </source>
</evidence>
<organism evidence="2 3">
    <name type="scientific">Rhodotorula diobovata</name>
    <dbReference type="NCBI Taxonomy" id="5288"/>
    <lineage>
        <taxon>Eukaryota</taxon>
        <taxon>Fungi</taxon>
        <taxon>Dikarya</taxon>
        <taxon>Basidiomycota</taxon>
        <taxon>Pucciniomycotina</taxon>
        <taxon>Microbotryomycetes</taxon>
        <taxon>Sporidiobolales</taxon>
        <taxon>Sporidiobolaceae</taxon>
        <taxon>Rhodotorula</taxon>
    </lineage>
</organism>
<dbReference type="AlphaFoldDB" id="A0A5C5FNJ6"/>
<feature type="region of interest" description="Disordered" evidence="1">
    <location>
        <begin position="1"/>
        <end position="56"/>
    </location>
</feature>
<dbReference type="PANTHER" id="PTHR40462">
    <property type="entry name" value="CHROMOSOME 1, WHOLE GENOME SHOTGUN SEQUENCE"/>
    <property type="match status" value="1"/>
</dbReference>
<dbReference type="EMBL" id="SOZI01000170">
    <property type="protein sequence ID" value="TNY17879.1"/>
    <property type="molecule type" value="Genomic_DNA"/>
</dbReference>
<proteinExistence type="predicted"/>
<gene>
    <name evidence="2" type="ORF">DMC30DRAFT_419377</name>
</gene>
<reference evidence="2 3" key="1">
    <citation type="submission" date="2019-03" db="EMBL/GenBank/DDBJ databases">
        <title>Rhodosporidium diobovatum UCD-FST 08-225 genome sequencing, assembly, and annotation.</title>
        <authorList>
            <person name="Fakankun I.U."/>
            <person name="Fristensky B."/>
            <person name="Levin D.B."/>
        </authorList>
    </citation>
    <scope>NUCLEOTIDE SEQUENCE [LARGE SCALE GENOMIC DNA]</scope>
    <source>
        <strain evidence="2 3">UCD-FST 08-225</strain>
    </source>
</reference>
<evidence type="ECO:0000256" key="1">
    <source>
        <dbReference type="SAM" id="MobiDB-lite"/>
    </source>
</evidence>
<comment type="caution">
    <text evidence="2">The sequence shown here is derived from an EMBL/GenBank/DDBJ whole genome shotgun (WGS) entry which is preliminary data.</text>
</comment>
<sequence>MVRASALPTGGQTTAQPGGGAPVASTQGGANGGDALDKGVNAALNRAGHGQKPGTVEKISDGLRKVFKKATGKDAPIKDQEMR</sequence>
<keyword evidence="3" id="KW-1185">Reference proteome</keyword>
<dbReference type="Proteomes" id="UP000311382">
    <property type="component" value="Unassembled WGS sequence"/>
</dbReference>
<dbReference type="PANTHER" id="PTHR40462:SF1">
    <property type="entry name" value="EXPRESSED PROTEIN"/>
    <property type="match status" value="1"/>
</dbReference>
<protein>
    <submittedName>
        <fullName evidence="2">Uncharacterized protein</fullName>
    </submittedName>
</protein>
<dbReference type="OrthoDB" id="3050608at2759"/>